<dbReference type="Proteomes" id="UP000433493">
    <property type="component" value="Unassembled WGS sequence"/>
</dbReference>
<evidence type="ECO:0000256" key="1">
    <source>
        <dbReference type="ARBA" id="ARBA00006525"/>
    </source>
</evidence>
<proteinExistence type="inferred from homology"/>
<comment type="caution">
    <text evidence="3">The sequence shown here is derived from an EMBL/GenBank/DDBJ whole genome shotgun (WGS) entry which is preliminary data.</text>
</comment>
<evidence type="ECO:0000259" key="2">
    <source>
        <dbReference type="Pfam" id="PF02481"/>
    </source>
</evidence>
<evidence type="ECO:0000313" key="4">
    <source>
        <dbReference type="Proteomes" id="UP000433493"/>
    </source>
</evidence>
<gene>
    <name evidence="3" type="ORF">F8O05_12495</name>
</gene>
<keyword evidence="4" id="KW-1185">Reference proteome</keyword>
<sequence>MTTTPAPDPASIPFSVDPERTARILLAAAIEPGNIDLGRLIRTHGAITLLRLLFTDAASLPHTDFAALTRLRDRAVPLLTTEHTTGILQAIRDADLTVITPSDHCWPHQVNDLGDAAPIVLFARGDRELLTEPGLTGICGARAATGYGAYVATELTEGLVAHGDVIVASGSYGIAADAHRAALTAGGKTIAVLAGGLDRPYPSGHHDLFDRIVRAGGLLLSEAPPTLAPTRWRFQRRSRLLAVLTHHIVIVEAGARSGTLRLAEYAAELGTPLGVVPGPVTSAASTGCHMLIRDHGATLVTGPADVIALEHTNTVTSERSDYPALNSLTALKADWEDDPHLTPAQRRTLHALSDEETQDALTQAARTVQDTFYSLFDTVRSDTTQTLLTRHSADT</sequence>
<reference evidence="3 4" key="1">
    <citation type="submission" date="2019-09" db="EMBL/GenBank/DDBJ databases">
        <title>Phylogeny of genus Pseudoclavibacter and closely related genus.</title>
        <authorList>
            <person name="Li Y."/>
        </authorList>
    </citation>
    <scope>NUCLEOTIDE SEQUENCE [LARGE SCALE GENOMIC DNA]</scope>
    <source>
        <strain evidence="3 4">KCTC 13959</strain>
    </source>
</reference>
<organism evidence="3 4">
    <name type="scientific">Gulosibacter chungangensis</name>
    <dbReference type="NCBI Taxonomy" id="979746"/>
    <lineage>
        <taxon>Bacteria</taxon>
        <taxon>Bacillati</taxon>
        <taxon>Actinomycetota</taxon>
        <taxon>Actinomycetes</taxon>
        <taxon>Micrococcales</taxon>
        <taxon>Microbacteriaceae</taxon>
        <taxon>Gulosibacter</taxon>
    </lineage>
</organism>
<dbReference type="EMBL" id="WBKB01000009">
    <property type="protein sequence ID" value="KAB1641403.1"/>
    <property type="molecule type" value="Genomic_DNA"/>
</dbReference>
<dbReference type="PANTHER" id="PTHR43022:SF1">
    <property type="entry name" value="PROTEIN SMF"/>
    <property type="match status" value="1"/>
</dbReference>
<dbReference type="RefSeq" id="WP_158053087.1">
    <property type="nucleotide sequence ID" value="NZ_WBKB01000009.1"/>
</dbReference>
<dbReference type="PANTHER" id="PTHR43022">
    <property type="entry name" value="PROTEIN SMF"/>
    <property type="match status" value="1"/>
</dbReference>
<protein>
    <submittedName>
        <fullName evidence="3">DNA-processing protein DprA</fullName>
    </submittedName>
</protein>
<dbReference type="OrthoDB" id="9785707at2"/>
<dbReference type="InterPro" id="IPR003488">
    <property type="entry name" value="DprA"/>
</dbReference>
<dbReference type="GO" id="GO:0009294">
    <property type="term" value="P:DNA-mediated transformation"/>
    <property type="evidence" value="ECO:0007669"/>
    <property type="project" value="InterPro"/>
</dbReference>
<dbReference type="Pfam" id="PF02481">
    <property type="entry name" value="DNA_processg_A"/>
    <property type="match status" value="1"/>
</dbReference>
<evidence type="ECO:0000313" key="3">
    <source>
        <dbReference type="EMBL" id="KAB1641403.1"/>
    </source>
</evidence>
<name>A0A7J5BAN4_9MICO</name>
<dbReference type="AlphaFoldDB" id="A0A7J5BAN4"/>
<feature type="domain" description="Smf/DprA SLOG" evidence="2">
    <location>
        <begin position="98"/>
        <end position="308"/>
    </location>
</feature>
<dbReference type="Gene3D" id="3.40.50.450">
    <property type="match status" value="1"/>
</dbReference>
<accession>A0A7J5BAN4</accession>
<dbReference type="InterPro" id="IPR057666">
    <property type="entry name" value="DrpA_SLOG"/>
</dbReference>
<dbReference type="SUPFAM" id="SSF102405">
    <property type="entry name" value="MCP/YpsA-like"/>
    <property type="match status" value="1"/>
</dbReference>
<comment type="similarity">
    <text evidence="1">Belongs to the DprA/Smf family.</text>
</comment>